<name>A0A1M2W6X9_TRAPU</name>
<gene>
    <name evidence="2" type="ORF">TRAPUB_5939</name>
</gene>
<dbReference type="GO" id="GO:0006139">
    <property type="term" value="P:nucleobase-containing compound metabolic process"/>
    <property type="evidence" value="ECO:0007669"/>
    <property type="project" value="UniProtKB-ARBA"/>
</dbReference>
<dbReference type="SUPFAM" id="SSF53927">
    <property type="entry name" value="Cytidine deaminase-like"/>
    <property type="match status" value="1"/>
</dbReference>
<dbReference type="GO" id="GO:0003824">
    <property type="term" value="F:catalytic activity"/>
    <property type="evidence" value="ECO:0007669"/>
    <property type="project" value="InterPro"/>
</dbReference>
<proteinExistence type="predicted"/>
<feature type="domain" description="CMP/dCMP-type deaminase" evidence="1">
    <location>
        <begin position="9"/>
        <end position="158"/>
    </location>
</feature>
<dbReference type="Pfam" id="PF00383">
    <property type="entry name" value="dCMP_cyt_deam_1"/>
    <property type="match status" value="1"/>
</dbReference>
<dbReference type="InterPro" id="IPR016193">
    <property type="entry name" value="Cytidine_deaminase-like"/>
</dbReference>
<comment type="caution">
    <text evidence="2">The sequence shown here is derived from an EMBL/GenBank/DDBJ whole genome shotgun (WGS) entry which is preliminary data.</text>
</comment>
<dbReference type="EMBL" id="MNAD01000147">
    <property type="protein sequence ID" value="OJT15611.1"/>
    <property type="molecule type" value="Genomic_DNA"/>
</dbReference>
<organism evidence="2 3">
    <name type="scientific">Trametes pubescens</name>
    <name type="common">White-rot fungus</name>
    <dbReference type="NCBI Taxonomy" id="154538"/>
    <lineage>
        <taxon>Eukaryota</taxon>
        <taxon>Fungi</taxon>
        <taxon>Dikarya</taxon>
        <taxon>Basidiomycota</taxon>
        <taxon>Agaricomycotina</taxon>
        <taxon>Agaricomycetes</taxon>
        <taxon>Polyporales</taxon>
        <taxon>Polyporaceae</taxon>
        <taxon>Trametes</taxon>
    </lineage>
</organism>
<evidence type="ECO:0000313" key="2">
    <source>
        <dbReference type="EMBL" id="OJT15611.1"/>
    </source>
</evidence>
<dbReference type="OrthoDB" id="408702at2759"/>
<sequence>MPPPITISDADKLGFEAAFAQAQRSFDEGGVPIGAALVVHDVAEASAGGEREGSGPRLIGQGHNERIQKSSAILHGEISALDDAGRQRPSVYRNATMVSPELPGAFSMNLAADSRNWGARHCMCTGAILLYKIPRVVIGESVNFLGGEDLLRSHGVEVIVVDDERCKNLMGRYIREKPEDWNEDIGETGSG</sequence>
<dbReference type="Gene3D" id="3.40.140.10">
    <property type="entry name" value="Cytidine Deaminase, domain 2"/>
    <property type="match status" value="1"/>
</dbReference>
<dbReference type="STRING" id="154538.A0A1M2W6X9"/>
<dbReference type="CDD" id="cd01285">
    <property type="entry name" value="nucleoside_deaminase"/>
    <property type="match status" value="1"/>
</dbReference>
<reference evidence="2 3" key="1">
    <citation type="submission" date="2016-10" db="EMBL/GenBank/DDBJ databases">
        <title>Genome sequence of the basidiomycete white-rot fungus Trametes pubescens.</title>
        <authorList>
            <person name="Makela M.R."/>
            <person name="Granchi Z."/>
            <person name="Peng M."/>
            <person name="De Vries R.P."/>
            <person name="Grigoriev I."/>
            <person name="Riley R."/>
            <person name="Hilden K."/>
        </authorList>
    </citation>
    <scope>NUCLEOTIDE SEQUENCE [LARGE SCALE GENOMIC DNA]</scope>
    <source>
        <strain evidence="2 3">FBCC735</strain>
    </source>
</reference>
<dbReference type="InterPro" id="IPR002125">
    <property type="entry name" value="CMP_dCMP_dom"/>
</dbReference>
<dbReference type="Proteomes" id="UP000184267">
    <property type="component" value="Unassembled WGS sequence"/>
</dbReference>
<dbReference type="PROSITE" id="PS51747">
    <property type="entry name" value="CYT_DCMP_DEAMINASES_2"/>
    <property type="match status" value="1"/>
</dbReference>
<dbReference type="AlphaFoldDB" id="A0A1M2W6X9"/>
<evidence type="ECO:0000259" key="1">
    <source>
        <dbReference type="PROSITE" id="PS51747"/>
    </source>
</evidence>
<keyword evidence="3" id="KW-1185">Reference proteome</keyword>
<dbReference type="OMA" id="MCTGACL"/>
<accession>A0A1M2W6X9</accession>
<evidence type="ECO:0000313" key="3">
    <source>
        <dbReference type="Proteomes" id="UP000184267"/>
    </source>
</evidence>
<protein>
    <submittedName>
        <fullName evidence="2">Cytosine deaminase</fullName>
    </submittedName>
</protein>